<keyword evidence="1" id="KW-0472">Membrane</keyword>
<comment type="caution">
    <text evidence="2">The sequence shown here is derived from an EMBL/GenBank/DDBJ whole genome shotgun (WGS) entry which is preliminary data.</text>
</comment>
<keyword evidence="1" id="KW-0812">Transmembrane</keyword>
<dbReference type="Pfam" id="PF06966">
    <property type="entry name" value="DUF1295"/>
    <property type="match status" value="1"/>
</dbReference>
<evidence type="ECO:0000313" key="2">
    <source>
        <dbReference type="EMBL" id="POS81407.1"/>
    </source>
</evidence>
<name>A0A2P5IFX2_DIAHE</name>
<keyword evidence="1" id="KW-1133">Transmembrane helix</keyword>
<feature type="transmembrane region" description="Helical" evidence="1">
    <location>
        <begin position="222"/>
        <end position="249"/>
    </location>
</feature>
<feature type="transmembrane region" description="Helical" evidence="1">
    <location>
        <begin position="160"/>
        <end position="177"/>
    </location>
</feature>
<organism evidence="2 3">
    <name type="scientific">Diaporthe helianthi</name>
    <dbReference type="NCBI Taxonomy" id="158607"/>
    <lineage>
        <taxon>Eukaryota</taxon>
        <taxon>Fungi</taxon>
        <taxon>Dikarya</taxon>
        <taxon>Ascomycota</taxon>
        <taxon>Pezizomycotina</taxon>
        <taxon>Sordariomycetes</taxon>
        <taxon>Sordariomycetidae</taxon>
        <taxon>Diaporthales</taxon>
        <taxon>Diaporthaceae</taxon>
        <taxon>Diaporthe</taxon>
    </lineage>
</organism>
<feature type="transmembrane region" description="Helical" evidence="1">
    <location>
        <begin position="118"/>
        <end position="139"/>
    </location>
</feature>
<dbReference type="AlphaFoldDB" id="A0A2P5IFX2"/>
<feature type="transmembrane region" description="Helical" evidence="1">
    <location>
        <begin position="87"/>
        <end position="106"/>
    </location>
</feature>
<dbReference type="InterPro" id="IPR010721">
    <property type="entry name" value="UstE-like"/>
</dbReference>
<proteinExistence type="predicted"/>
<dbReference type="InParanoid" id="A0A2P5IFX2"/>
<protein>
    <recommendedName>
        <fullName evidence="4">Steroid 5-alpha reductase C-terminal domain-containing protein</fullName>
    </recommendedName>
</protein>
<evidence type="ECO:0008006" key="4">
    <source>
        <dbReference type="Google" id="ProtNLM"/>
    </source>
</evidence>
<dbReference type="GO" id="GO:0016020">
    <property type="term" value="C:membrane"/>
    <property type="evidence" value="ECO:0007669"/>
    <property type="project" value="TreeGrafter"/>
</dbReference>
<dbReference type="OrthoDB" id="67965at2759"/>
<gene>
    <name evidence="2" type="ORF">DHEL01_v200194</name>
</gene>
<evidence type="ECO:0000313" key="3">
    <source>
        <dbReference type="Proteomes" id="UP000094444"/>
    </source>
</evidence>
<evidence type="ECO:0000256" key="1">
    <source>
        <dbReference type="SAM" id="Phobius"/>
    </source>
</evidence>
<dbReference type="PANTHER" id="PTHR32251">
    <property type="entry name" value="3-OXO-5-ALPHA-STEROID 4-DEHYDROGENASE"/>
    <property type="match status" value="1"/>
</dbReference>
<reference evidence="2" key="1">
    <citation type="submission" date="2017-09" db="EMBL/GenBank/DDBJ databases">
        <title>Polyketide synthases of a Diaporthe helianthi virulent isolate.</title>
        <authorList>
            <person name="Baroncelli R."/>
        </authorList>
    </citation>
    <scope>NUCLEOTIDE SEQUENCE [LARGE SCALE GENOMIC DNA]</scope>
    <source>
        <strain evidence="2">7/96</strain>
    </source>
</reference>
<sequence>MPGSPPPYRPKGDLIARGVKGPSPLGTSTFIGLRALDPILQYSILAHGLGTGFLAKLGISTIPLSAAVVTRTGFKIIDRLGLPLERLILLGMAVGSAAKQIFWLTYISQEEFQPKPAVVVSAFNSLCNSANSLLLLTAATSAALSTKPLTVRVPGTRANVSLPVAVGTVLYILGIMLETGSELQRKNFKDKPEHRGKLCREGLWSWARHINYTGYILWRGGYALAAGGWVAGIAVVAFHVHNFIGNGIVSLDYYMSRRYKDQWGRYKEDVKWKLIPGVY</sequence>
<keyword evidence="3" id="KW-1185">Reference proteome</keyword>
<dbReference type="PANTHER" id="PTHR32251:SF15">
    <property type="entry name" value="3-OXO-5-ALPHA-STEROID 4-DEHYDROGENASE (DUF1295)"/>
    <property type="match status" value="1"/>
</dbReference>
<dbReference type="Proteomes" id="UP000094444">
    <property type="component" value="Unassembled WGS sequence"/>
</dbReference>
<dbReference type="Gene3D" id="1.20.120.1630">
    <property type="match status" value="1"/>
</dbReference>
<dbReference type="STRING" id="158607.A0A2P5IFX2"/>
<feature type="transmembrane region" description="Helical" evidence="1">
    <location>
        <begin position="44"/>
        <end position="66"/>
    </location>
</feature>
<dbReference type="EMBL" id="MAVT02000007">
    <property type="protein sequence ID" value="POS81407.1"/>
    <property type="molecule type" value="Genomic_DNA"/>
</dbReference>
<accession>A0A2P5IFX2</accession>